<evidence type="ECO:0000256" key="3">
    <source>
        <dbReference type="SAM" id="MobiDB-lite"/>
    </source>
</evidence>
<dbReference type="KEGG" id="xyl:ET495_02265"/>
<evidence type="ECO:0000313" key="5">
    <source>
        <dbReference type="Proteomes" id="UP000291758"/>
    </source>
</evidence>
<dbReference type="PROSITE" id="PS00061">
    <property type="entry name" value="ADH_SHORT"/>
    <property type="match status" value="1"/>
</dbReference>
<dbReference type="PRINTS" id="PR00081">
    <property type="entry name" value="GDHRDH"/>
</dbReference>
<accession>A0A4P6EI92</accession>
<dbReference type="InterPro" id="IPR002347">
    <property type="entry name" value="SDR_fam"/>
</dbReference>
<dbReference type="Pfam" id="PF00106">
    <property type="entry name" value="adh_short"/>
    <property type="match status" value="1"/>
</dbReference>
<dbReference type="GO" id="GO:0016491">
    <property type="term" value="F:oxidoreductase activity"/>
    <property type="evidence" value="ECO:0007669"/>
    <property type="project" value="UniProtKB-KW"/>
</dbReference>
<dbReference type="Gene3D" id="3.40.50.720">
    <property type="entry name" value="NAD(P)-binding Rossmann-like Domain"/>
    <property type="match status" value="1"/>
</dbReference>
<organism evidence="4 5">
    <name type="scientific">Xylanimonas allomyrinae</name>
    <dbReference type="NCBI Taxonomy" id="2509459"/>
    <lineage>
        <taxon>Bacteria</taxon>
        <taxon>Bacillati</taxon>
        <taxon>Actinomycetota</taxon>
        <taxon>Actinomycetes</taxon>
        <taxon>Micrococcales</taxon>
        <taxon>Promicromonosporaceae</taxon>
        <taxon>Xylanimonas</taxon>
    </lineage>
</organism>
<evidence type="ECO:0000313" key="4">
    <source>
        <dbReference type="EMBL" id="QAY62290.1"/>
    </source>
</evidence>
<reference evidence="4 5" key="1">
    <citation type="submission" date="2019-01" db="EMBL/GenBank/DDBJ databases">
        <title>Genome sequencing of strain 2JSPR-7.</title>
        <authorList>
            <person name="Heo J."/>
            <person name="Kim S.-J."/>
            <person name="Kim J.-S."/>
            <person name="Hong S.-B."/>
            <person name="Kwon S.-W."/>
        </authorList>
    </citation>
    <scope>NUCLEOTIDE SEQUENCE [LARGE SCALE GENOMIC DNA]</scope>
    <source>
        <strain evidence="4 5">2JSPR-7</strain>
    </source>
</reference>
<dbReference type="PANTHER" id="PTHR43180">
    <property type="entry name" value="3-OXOACYL-(ACYL-CARRIER-PROTEIN) REDUCTASE (AFU_ORTHOLOGUE AFUA_6G11210)"/>
    <property type="match status" value="1"/>
</dbReference>
<evidence type="ECO:0000256" key="1">
    <source>
        <dbReference type="ARBA" id="ARBA00006484"/>
    </source>
</evidence>
<name>A0A4P6EI92_9MICO</name>
<dbReference type="SUPFAM" id="SSF51735">
    <property type="entry name" value="NAD(P)-binding Rossmann-fold domains"/>
    <property type="match status" value="1"/>
</dbReference>
<keyword evidence="5" id="KW-1185">Reference proteome</keyword>
<proteinExistence type="inferred from homology"/>
<dbReference type="Proteomes" id="UP000291758">
    <property type="component" value="Chromosome"/>
</dbReference>
<dbReference type="InterPro" id="IPR036291">
    <property type="entry name" value="NAD(P)-bd_dom_sf"/>
</dbReference>
<gene>
    <name evidence="4" type="ORF">ET495_02265</name>
</gene>
<dbReference type="OrthoDB" id="9775296at2"/>
<dbReference type="InterPro" id="IPR020904">
    <property type="entry name" value="Sc_DH/Rdtase_CS"/>
</dbReference>
<dbReference type="PANTHER" id="PTHR43180:SF33">
    <property type="entry name" value="15-HYDROXYPROSTAGLANDIN DEHYDROGENASE [NAD(+)]-LIKE"/>
    <property type="match status" value="1"/>
</dbReference>
<feature type="region of interest" description="Disordered" evidence="3">
    <location>
        <begin position="237"/>
        <end position="258"/>
    </location>
</feature>
<keyword evidence="2" id="KW-0560">Oxidoreductase</keyword>
<dbReference type="AlphaFoldDB" id="A0A4P6EI92"/>
<sequence length="258" mass="26739">MGHGQRRKVALVTGGAHGIGRAVVEKLARRDLTVVVADRDEDAGTRVAQGVEGRFVPTDVRVPADVERAVAVADGLGRLVFVNLGAGLARASSDPLTVPDAAFDQMWQVNVGGVWNGVRASVPALSGAAAGAPGRIVVTASLAGLATWPDDPLYTATKHAVVGLVRALAPALERRRVVLSAICPGFVDTGLVPDRYRAGGYPLLSARQVADLAVADHEPGGLYVLQPGGEPLAYRHRGVPGARDADGTVALPPRLEEP</sequence>
<evidence type="ECO:0000256" key="2">
    <source>
        <dbReference type="ARBA" id="ARBA00023002"/>
    </source>
</evidence>
<protein>
    <submittedName>
        <fullName evidence="4">SDR family NAD(P)-dependent oxidoreductase</fullName>
    </submittedName>
</protein>
<dbReference type="EMBL" id="CP035495">
    <property type="protein sequence ID" value="QAY62290.1"/>
    <property type="molecule type" value="Genomic_DNA"/>
</dbReference>
<comment type="similarity">
    <text evidence="1">Belongs to the short-chain dehydrogenases/reductases (SDR) family.</text>
</comment>